<comment type="caution">
    <text evidence="1">The sequence shown here is derived from an EMBL/GenBank/DDBJ whole genome shotgun (WGS) entry which is preliminary data.</text>
</comment>
<proteinExistence type="predicted"/>
<dbReference type="AlphaFoldDB" id="A0A7C9LI59"/>
<evidence type="ECO:0000313" key="1">
    <source>
        <dbReference type="EMBL" id="MQT18707.1"/>
    </source>
</evidence>
<evidence type="ECO:0000313" key="2">
    <source>
        <dbReference type="Proteomes" id="UP000481327"/>
    </source>
</evidence>
<reference evidence="1 2" key="1">
    <citation type="submission" date="2019-09" db="EMBL/GenBank/DDBJ databases">
        <title>Polymorphobacter sp. isolated from a lake in China.</title>
        <authorList>
            <person name="Liu Z."/>
        </authorList>
    </citation>
    <scope>NUCLEOTIDE SEQUENCE [LARGE SCALE GENOMIC DNA]</scope>
    <source>
        <strain evidence="1 2">D40P</strain>
    </source>
</reference>
<dbReference type="Proteomes" id="UP000481327">
    <property type="component" value="Unassembled WGS sequence"/>
</dbReference>
<dbReference type="RefSeq" id="WP_152579183.1">
    <property type="nucleotide sequence ID" value="NZ_JAATJI010000001.1"/>
</dbReference>
<organism evidence="1 2">
    <name type="scientific">Sandarakinorhabdus fusca</name>
    <dbReference type="NCBI Taxonomy" id="1439888"/>
    <lineage>
        <taxon>Bacteria</taxon>
        <taxon>Pseudomonadati</taxon>
        <taxon>Pseudomonadota</taxon>
        <taxon>Alphaproteobacteria</taxon>
        <taxon>Sphingomonadales</taxon>
        <taxon>Sphingosinicellaceae</taxon>
        <taxon>Sandarakinorhabdus</taxon>
    </lineage>
</organism>
<sequence length="272" mass="30023">MNSNQRRIFDSVVSVDAWHTSFDNASQVAAVHVDVSFLRGKLGDEPESPVRFEVSLSKAEVVFIIPAGEPLSVIQTSVRREQPLTVQKTLITSKDRSMMVKGNAGLNIDAANTNIELSSSGGYSNATNSQEQTQVTQNTGGIAWAQSKLPTGEYVWQLAPANSKALLGKAWDSVLEPLLKIKNMSKVENVIESVARIEVRCRREDLVISNFVIKDQGVVQNIKNKMLNNKIAAAEAYIRNSLSDRNLDVRNFSDPYGSITLADLFIEKQIEE</sequence>
<protein>
    <submittedName>
        <fullName evidence="1">Uncharacterized protein</fullName>
    </submittedName>
</protein>
<dbReference type="OrthoDB" id="8478809at2"/>
<dbReference type="EMBL" id="WIOL01000010">
    <property type="protein sequence ID" value="MQT18707.1"/>
    <property type="molecule type" value="Genomic_DNA"/>
</dbReference>
<gene>
    <name evidence="1" type="ORF">F3168_15760</name>
</gene>
<accession>A0A7C9LI59</accession>
<keyword evidence="2" id="KW-1185">Reference proteome</keyword>
<name>A0A7C9LI59_9SPHN</name>